<reference evidence="1 2" key="1">
    <citation type="journal article" date="2013" name="Nature">
        <title>Anaerobic oxidation of methane coupled to nitrate reduction in a novel archaeal lineage.</title>
        <authorList>
            <person name="Haroon M.F."/>
            <person name="Hu S."/>
            <person name="Shi Y."/>
            <person name="Imelfort M."/>
            <person name="Keller J."/>
            <person name="Hugenholtz P."/>
            <person name="Yuan Z."/>
            <person name="Tyson G.W."/>
        </authorList>
    </citation>
    <scope>NUCLEOTIDE SEQUENCE [LARGE SCALE GENOMIC DNA]</scope>
    <source>
        <strain evidence="1 2">ANME-2d</strain>
    </source>
</reference>
<evidence type="ECO:0000313" key="2">
    <source>
        <dbReference type="Proteomes" id="UP000027153"/>
    </source>
</evidence>
<keyword evidence="2" id="KW-1185">Reference proteome</keyword>
<sequence length="119" mass="13119">MLKYLKGQDLKILFAGKEISLPCPRVADFDLLNAVLRGYGSASLEAVQLKNNAVMALADRLIERAKLPIEIKEAIDANAVVFYFQFGVELDLYLVALFPQTEAEEGDSPLVSKNQSDNS</sequence>
<proteinExistence type="predicted"/>
<gene>
    <name evidence="1" type="ORF">ANME2D_02318</name>
</gene>
<protein>
    <submittedName>
        <fullName evidence="1">Uncharacterized protein</fullName>
    </submittedName>
</protein>
<accession>A0A062V4Q5</accession>
<dbReference type="Proteomes" id="UP000027153">
    <property type="component" value="Unassembled WGS sequence"/>
</dbReference>
<dbReference type="EMBL" id="JMIY01000005">
    <property type="protein sequence ID" value="KCZ71583.1"/>
    <property type="molecule type" value="Genomic_DNA"/>
</dbReference>
<name>A0A062V4Q5_9EURY</name>
<evidence type="ECO:0000313" key="1">
    <source>
        <dbReference type="EMBL" id="KCZ71583.1"/>
    </source>
</evidence>
<dbReference type="RefSeq" id="WP_048091631.1">
    <property type="nucleotide sequence ID" value="NZ_JMIY01000005.1"/>
</dbReference>
<dbReference type="AlphaFoldDB" id="A0A062V4Q5"/>
<organism evidence="1 2">
    <name type="scientific">Candidatus Methanoperedens nitratireducens</name>
    <dbReference type="NCBI Taxonomy" id="1392998"/>
    <lineage>
        <taxon>Archaea</taxon>
        <taxon>Methanobacteriati</taxon>
        <taxon>Methanobacteriota</taxon>
        <taxon>Stenosarchaea group</taxon>
        <taxon>Methanomicrobia</taxon>
        <taxon>Methanosarcinales</taxon>
        <taxon>ANME-2 cluster</taxon>
        <taxon>Candidatus Methanoperedentaceae</taxon>
        <taxon>Candidatus Methanoperedens</taxon>
    </lineage>
</organism>
<comment type="caution">
    <text evidence="1">The sequence shown here is derived from an EMBL/GenBank/DDBJ whole genome shotgun (WGS) entry which is preliminary data.</text>
</comment>